<evidence type="ECO:0000256" key="1">
    <source>
        <dbReference type="ARBA" id="ARBA00022723"/>
    </source>
</evidence>
<keyword evidence="6" id="KW-1185">Reference proteome</keyword>
<dbReference type="Pfam" id="PF07731">
    <property type="entry name" value="Cu-oxidase_2"/>
    <property type="match status" value="1"/>
</dbReference>
<sequence>MELNIGMNTGEGMVFQINNDILPKTAPIQVTEGDIVKVRLKNTGMLNHHMHFHGHRFQVAAKNGKTLENPVVKDLLNIKPGQTYEIYFKANNAGEWLFHCHDNNHANRGMVTILDYKYVYSPFKLGEDTKNKP</sequence>
<dbReference type="InterPro" id="IPR045087">
    <property type="entry name" value="Cu-oxidase_fam"/>
</dbReference>
<evidence type="ECO:0000256" key="3">
    <source>
        <dbReference type="ARBA" id="ARBA00023008"/>
    </source>
</evidence>
<dbReference type="EMBL" id="JBHLTP010000013">
    <property type="protein sequence ID" value="MFC0525448.1"/>
    <property type="molecule type" value="Genomic_DNA"/>
</dbReference>
<protein>
    <submittedName>
        <fullName evidence="5">Multicopper oxidase domain-containing protein</fullName>
    </submittedName>
</protein>
<keyword evidence="1" id="KW-0479">Metal-binding</keyword>
<comment type="caution">
    <text evidence="5">The sequence shown here is derived from an EMBL/GenBank/DDBJ whole genome shotgun (WGS) entry which is preliminary data.</text>
</comment>
<dbReference type="Proteomes" id="UP001589836">
    <property type="component" value="Unassembled WGS sequence"/>
</dbReference>
<keyword evidence="3" id="KW-0186">Copper</keyword>
<dbReference type="PROSITE" id="PS00080">
    <property type="entry name" value="MULTICOPPER_OXIDASE2"/>
    <property type="match status" value="1"/>
</dbReference>
<evidence type="ECO:0000313" key="6">
    <source>
        <dbReference type="Proteomes" id="UP001589836"/>
    </source>
</evidence>
<dbReference type="InterPro" id="IPR033138">
    <property type="entry name" value="Cu_oxidase_CS"/>
</dbReference>
<dbReference type="PANTHER" id="PTHR11709">
    <property type="entry name" value="MULTI-COPPER OXIDASE"/>
    <property type="match status" value="1"/>
</dbReference>
<evidence type="ECO:0000256" key="2">
    <source>
        <dbReference type="ARBA" id="ARBA00023002"/>
    </source>
</evidence>
<evidence type="ECO:0000313" key="5">
    <source>
        <dbReference type="EMBL" id="MFC0525448.1"/>
    </source>
</evidence>
<dbReference type="CDD" id="cd04202">
    <property type="entry name" value="CuRO_D2_2dMcoN_like"/>
    <property type="match status" value="1"/>
</dbReference>
<accession>A0ABV6LT66</accession>
<dbReference type="PROSITE" id="PS00079">
    <property type="entry name" value="MULTICOPPER_OXIDASE1"/>
    <property type="match status" value="1"/>
</dbReference>
<dbReference type="InterPro" id="IPR011706">
    <property type="entry name" value="Cu-oxidase_C"/>
</dbReference>
<dbReference type="InterPro" id="IPR002355">
    <property type="entry name" value="Cu_oxidase_Cu_BS"/>
</dbReference>
<feature type="domain" description="Plastocyanin-like" evidence="4">
    <location>
        <begin position="17"/>
        <end position="112"/>
    </location>
</feature>
<organism evidence="5 6">
    <name type="scientific">Pontibacillus salicampi</name>
    <dbReference type="NCBI Taxonomy" id="1449801"/>
    <lineage>
        <taxon>Bacteria</taxon>
        <taxon>Bacillati</taxon>
        <taxon>Bacillota</taxon>
        <taxon>Bacilli</taxon>
        <taxon>Bacillales</taxon>
        <taxon>Bacillaceae</taxon>
        <taxon>Pontibacillus</taxon>
    </lineage>
</organism>
<dbReference type="SUPFAM" id="SSF49503">
    <property type="entry name" value="Cupredoxins"/>
    <property type="match status" value="1"/>
</dbReference>
<name>A0ABV6LT66_9BACI</name>
<evidence type="ECO:0000259" key="4">
    <source>
        <dbReference type="Pfam" id="PF07731"/>
    </source>
</evidence>
<dbReference type="Gene3D" id="2.60.40.420">
    <property type="entry name" value="Cupredoxins - blue copper proteins"/>
    <property type="match status" value="1"/>
</dbReference>
<dbReference type="InterPro" id="IPR008972">
    <property type="entry name" value="Cupredoxin"/>
</dbReference>
<gene>
    <name evidence="5" type="ORF">ACFFGV_17835</name>
</gene>
<reference evidence="5 6" key="1">
    <citation type="submission" date="2024-09" db="EMBL/GenBank/DDBJ databases">
        <authorList>
            <person name="Sun Q."/>
            <person name="Mori K."/>
        </authorList>
    </citation>
    <scope>NUCLEOTIDE SEQUENCE [LARGE SCALE GENOMIC DNA]</scope>
    <source>
        <strain evidence="5 6">NCAIM B.02529</strain>
    </source>
</reference>
<keyword evidence="2" id="KW-0560">Oxidoreductase</keyword>
<dbReference type="PANTHER" id="PTHR11709:SF394">
    <property type="entry name" value="FI03373P-RELATED"/>
    <property type="match status" value="1"/>
</dbReference>
<proteinExistence type="predicted"/>